<gene>
    <name evidence="2" type="ORF">NDU88_003574</name>
</gene>
<organism evidence="2 3">
    <name type="scientific">Pleurodeles waltl</name>
    <name type="common">Iberian ribbed newt</name>
    <dbReference type="NCBI Taxonomy" id="8319"/>
    <lineage>
        <taxon>Eukaryota</taxon>
        <taxon>Metazoa</taxon>
        <taxon>Chordata</taxon>
        <taxon>Craniata</taxon>
        <taxon>Vertebrata</taxon>
        <taxon>Euteleostomi</taxon>
        <taxon>Amphibia</taxon>
        <taxon>Batrachia</taxon>
        <taxon>Caudata</taxon>
        <taxon>Salamandroidea</taxon>
        <taxon>Salamandridae</taxon>
        <taxon>Pleurodelinae</taxon>
        <taxon>Pleurodeles</taxon>
    </lineage>
</organism>
<protein>
    <submittedName>
        <fullName evidence="2">Uncharacterized protein</fullName>
    </submittedName>
</protein>
<feature type="region of interest" description="Disordered" evidence="1">
    <location>
        <begin position="124"/>
        <end position="152"/>
    </location>
</feature>
<accession>A0AAV7KVU8</accession>
<evidence type="ECO:0000256" key="1">
    <source>
        <dbReference type="SAM" id="MobiDB-lite"/>
    </source>
</evidence>
<keyword evidence="3" id="KW-1185">Reference proteome</keyword>
<evidence type="ECO:0000313" key="2">
    <source>
        <dbReference type="EMBL" id="KAJ1083415.1"/>
    </source>
</evidence>
<name>A0AAV7KVU8_PLEWA</name>
<comment type="caution">
    <text evidence="2">The sequence shown here is derived from an EMBL/GenBank/DDBJ whole genome shotgun (WGS) entry which is preliminary data.</text>
</comment>
<dbReference type="Proteomes" id="UP001066276">
    <property type="component" value="Chromosome 12"/>
</dbReference>
<dbReference type="AlphaFoldDB" id="A0AAV7KVU8"/>
<dbReference type="EMBL" id="JANPWB010000016">
    <property type="protein sequence ID" value="KAJ1083415.1"/>
    <property type="molecule type" value="Genomic_DNA"/>
</dbReference>
<reference evidence="2" key="1">
    <citation type="journal article" date="2022" name="bioRxiv">
        <title>Sequencing and chromosome-scale assembly of the giantPleurodeles waltlgenome.</title>
        <authorList>
            <person name="Brown T."/>
            <person name="Elewa A."/>
            <person name="Iarovenko S."/>
            <person name="Subramanian E."/>
            <person name="Araus A.J."/>
            <person name="Petzold A."/>
            <person name="Susuki M."/>
            <person name="Suzuki K.-i.T."/>
            <person name="Hayashi T."/>
            <person name="Toyoda A."/>
            <person name="Oliveira C."/>
            <person name="Osipova E."/>
            <person name="Leigh N.D."/>
            <person name="Simon A."/>
            <person name="Yun M.H."/>
        </authorList>
    </citation>
    <scope>NUCLEOTIDE SEQUENCE</scope>
    <source>
        <strain evidence="2">20211129_DDA</strain>
        <tissue evidence="2">Liver</tissue>
    </source>
</reference>
<feature type="compositionally biased region" description="Basic and acidic residues" evidence="1">
    <location>
        <begin position="132"/>
        <end position="145"/>
    </location>
</feature>
<sequence length="165" mass="18018">MAQYDSYEKEAGEFQELSPSFEENLVEALNNNIQLSVNKALAKALGPLTSHLKGFARHLGWLCPVAALSGSSSQLPKPSKVKAKAMNWAHSEAFEQLSAAVLEEHGYGNPHAQALSSEDSLRISELAGSDSSQDHSGSDRDEMPGHIKKRHPEYGLDLAQFHFMS</sequence>
<evidence type="ECO:0000313" key="3">
    <source>
        <dbReference type="Proteomes" id="UP001066276"/>
    </source>
</evidence>
<proteinExistence type="predicted"/>